<evidence type="ECO:0000313" key="2">
    <source>
        <dbReference type="EMBL" id="RYR77864.1"/>
    </source>
</evidence>
<organism evidence="2 3">
    <name type="scientific">Arachis hypogaea</name>
    <name type="common">Peanut</name>
    <dbReference type="NCBI Taxonomy" id="3818"/>
    <lineage>
        <taxon>Eukaryota</taxon>
        <taxon>Viridiplantae</taxon>
        <taxon>Streptophyta</taxon>
        <taxon>Embryophyta</taxon>
        <taxon>Tracheophyta</taxon>
        <taxon>Spermatophyta</taxon>
        <taxon>Magnoliopsida</taxon>
        <taxon>eudicotyledons</taxon>
        <taxon>Gunneridae</taxon>
        <taxon>Pentapetalae</taxon>
        <taxon>rosids</taxon>
        <taxon>fabids</taxon>
        <taxon>Fabales</taxon>
        <taxon>Fabaceae</taxon>
        <taxon>Papilionoideae</taxon>
        <taxon>50 kb inversion clade</taxon>
        <taxon>dalbergioids sensu lato</taxon>
        <taxon>Dalbergieae</taxon>
        <taxon>Pterocarpus clade</taxon>
        <taxon>Arachis</taxon>
    </lineage>
</organism>
<proteinExistence type="predicted"/>
<feature type="compositionally biased region" description="Polar residues" evidence="1">
    <location>
        <begin position="78"/>
        <end position="100"/>
    </location>
</feature>
<dbReference type="AlphaFoldDB" id="A0A445EQV6"/>
<reference evidence="2 3" key="1">
    <citation type="submission" date="2019-01" db="EMBL/GenBank/DDBJ databases">
        <title>Sequencing of cultivated peanut Arachis hypogaea provides insights into genome evolution and oil improvement.</title>
        <authorList>
            <person name="Chen X."/>
        </authorList>
    </citation>
    <scope>NUCLEOTIDE SEQUENCE [LARGE SCALE GENOMIC DNA]</scope>
    <source>
        <strain evidence="3">cv. Fuhuasheng</strain>
        <tissue evidence="2">Leaves</tissue>
    </source>
</reference>
<keyword evidence="3" id="KW-1185">Reference proteome</keyword>
<name>A0A445EQV6_ARAHY</name>
<protein>
    <submittedName>
        <fullName evidence="2">Uncharacterized protein</fullName>
    </submittedName>
</protein>
<comment type="caution">
    <text evidence="2">The sequence shown here is derived from an EMBL/GenBank/DDBJ whole genome shotgun (WGS) entry which is preliminary data.</text>
</comment>
<evidence type="ECO:0000256" key="1">
    <source>
        <dbReference type="SAM" id="MobiDB-lite"/>
    </source>
</evidence>
<feature type="region of interest" description="Disordered" evidence="1">
    <location>
        <begin position="75"/>
        <end position="100"/>
    </location>
</feature>
<evidence type="ECO:0000313" key="3">
    <source>
        <dbReference type="Proteomes" id="UP000289738"/>
    </source>
</evidence>
<accession>A0A445EQV6</accession>
<dbReference type="EMBL" id="SDMP01000001">
    <property type="protein sequence ID" value="RYR77864.1"/>
    <property type="molecule type" value="Genomic_DNA"/>
</dbReference>
<gene>
    <name evidence="2" type="ORF">Ahy_A01g002532</name>
</gene>
<sequence length="143" mass="16144">MGRWLQQILDDALLVHWETDEGFRHRRLPNRANKASTRSSKYTGSSVTFMKTKARLLDRKETLAKTFKYTRILHTETKGQTQQSQQNGENATDGSATSVIDPNTMWHETASAPYKNCVYGLGSFFTSCICTSTLRPSLDLPPV</sequence>
<dbReference type="Proteomes" id="UP000289738">
    <property type="component" value="Chromosome A01"/>
</dbReference>